<evidence type="ECO:0000256" key="1">
    <source>
        <dbReference type="SAM" id="MobiDB-lite"/>
    </source>
</evidence>
<feature type="region of interest" description="Disordered" evidence="1">
    <location>
        <begin position="417"/>
        <end position="450"/>
    </location>
</feature>
<feature type="region of interest" description="Disordered" evidence="1">
    <location>
        <begin position="164"/>
        <end position="206"/>
    </location>
</feature>
<feature type="region of interest" description="Disordered" evidence="1">
    <location>
        <begin position="741"/>
        <end position="925"/>
    </location>
</feature>
<keyword evidence="2" id="KW-0472">Membrane</keyword>
<feature type="transmembrane region" description="Helical" evidence="2">
    <location>
        <begin position="999"/>
        <end position="1022"/>
    </location>
</feature>
<feature type="region of interest" description="Disordered" evidence="1">
    <location>
        <begin position="119"/>
        <end position="140"/>
    </location>
</feature>
<feature type="compositionally biased region" description="Basic residues" evidence="1">
    <location>
        <begin position="35"/>
        <end position="46"/>
    </location>
</feature>
<feature type="compositionally biased region" description="Basic residues" evidence="1">
    <location>
        <begin position="758"/>
        <end position="767"/>
    </location>
</feature>
<reference evidence="3" key="1">
    <citation type="submission" date="2021-01" db="EMBL/GenBank/DDBJ databases">
        <authorList>
            <person name="Corre E."/>
            <person name="Pelletier E."/>
            <person name="Niang G."/>
            <person name="Scheremetjew M."/>
            <person name="Finn R."/>
            <person name="Kale V."/>
            <person name="Holt S."/>
            <person name="Cochrane G."/>
            <person name="Meng A."/>
            <person name="Brown T."/>
            <person name="Cohen L."/>
        </authorList>
    </citation>
    <scope>NUCLEOTIDE SEQUENCE</scope>
    <source>
        <strain evidence="3">B593</strain>
    </source>
</reference>
<feature type="region of interest" description="Disordered" evidence="1">
    <location>
        <begin position="551"/>
        <end position="571"/>
    </location>
</feature>
<feature type="compositionally biased region" description="Low complexity" evidence="1">
    <location>
        <begin position="516"/>
        <end position="528"/>
    </location>
</feature>
<dbReference type="AlphaFoldDB" id="A0A7S0F7V5"/>
<feature type="region of interest" description="Disordered" evidence="1">
    <location>
        <begin position="1"/>
        <end position="73"/>
    </location>
</feature>
<accession>A0A7S0F7V5</accession>
<feature type="compositionally biased region" description="Polar residues" evidence="1">
    <location>
        <begin position="886"/>
        <end position="896"/>
    </location>
</feature>
<feature type="compositionally biased region" description="Low complexity" evidence="1">
    <location>
        <begin position="7"/>
        <end position="27"/>
    </location>
</feature>
<feature type="compositionally biased region" description="Polar residues" evidence="1">
    <location>
        <begin position="771"/>
        <end position="784"/>
    </location>
</feature>
<dbReference type="EMBL" id="HBEH01000776">
    <property type="protein sequence ID" value="CAD8343914.1"/>
    <property type="molecule type" value="Transcribed_RNA"/>
</dbReference>
<name>A0A7S0F7V5_9STRA</name>
<organism evidence="3">
    <name type="scientific">Pseudo-nitzschia arenysensis</name>
    <dbReference type="NCBI Taxonomy" id="697910"/>
    <lineage>
        <taxon>Eukaryota</taxon>
        <taxon>Sar</taxon>
        <taxon>Stramenopiles</taxon>
        <taxon>Ochrophyta</taxon>
        <taxon>Bacillariophyta</taxon>
        <taxon>Bacillariophyceae</taxon>
        <taxon>Bacillariophycidae</taxon>
        <taxon>Bacillariales</taxon>
        <taxon>Bacillariaceae</taxon>
        <taxon>Pseudo-nitzschia</taxon>
    </lineage>
</organism>
<feature type="compositionally biased region" description="Low complexity" evidence="1">
    <location>
        <begin position="552"/>
        <end position="571"/>
    </location>
</feature>
<feature type="compositionally biased region" description="Low complexity" evidence="1">
    <location>
        <begin position="185"/>
        <end position="198"/>
    </location>
</feature>
<feature type="compositionally biased region" description="Basic and acidic residues" evidence="1">
    <location>
        <begin position="490"/>
        <end position="506"/>
    </location>
</feature>
<feature type="region of interest" description="Disordered" evidence="1">
    <location>
        <begin position="466"/>
        <end position="537"/>
    </location>
</feature>
<feature type="compositionally biased region" description="Polar residues" evidence="1">
    <location>
        <begin position="119"/>
        <end position="135"/>
    </location>
</feature>
<keyword evidence="2" id="KW-0812">Transmembrane</keyword>
<feature type="region of interest" description="Disordered" evidence="1">
    <location>
        <begin position="264"/>
        <end position="285"/>
    </location>
</feature>
<protein>
    <submittedName>
        <fullName evidence="3">Uncharacterized protein</fullName>
    </submittedName>
</protein>
<proteinExistence type="predicted"/>
<feature type="compositionally biased region" description="Low complexity" evidence="1">
    <location>
        <begin position="274"/>
        <end position="283"/>
    </location>
</feature>
<feature type="compositionally biased region" description="Low complexity" evidence="1">
    <location>
        <begin position="419"/>
        <end position="443"/>
    </location>
</feature>
<keyword evidence="2" id="KW-1133">Transmembrane helix</keyword>
<evidence type="ECO:0000313" key="3">
    <source>
        <dbReference type="EMBL" id="CAD8343914.1"/>
    </source>
</evidence>
<feature type="compositionally biased region" description="Basic residues" evidence="1">
    <location>
        <begin position="792"/>
        <end position="805"/>
    </location>
</feature>
<evidence type="ECO:0000256" key="2">
    <source>
        <dbReference type="SAM" id="Phobius"/>
    </source>
</evidence>
<gene>
    <name evidence="3" type="ORF">PARE0329_LOCUS549</name>
</gene>
<sequence length="1146" mass="125348">MVKYKNFGSSGQSVGSFSFSSQASQHSMEATRTTKSIKSKSHHRRNERSPSITRRGSEEDDCRDEDGSRFDPRIVLRDSTEEEFIKEDEVESLYDMISYNGITDEHSISVCASYSYSAGETDSSAGLSDPQQPTPDSRRSKLSYMGYVPMSPNTAAAMALKEMREHSDTHRHRNGSNDVANNNSGHTAGEGTTTTGSTFPSIKVDDTSTSRRRVINYDDESLLEEELRQSASAGTDDCSSQGVAENVTEYVTVGQQKCLEEQEKLQGQNQNRDSTTVTSSSVVDQNSRVEDATIATSVESSVMPNSCAGHPAMKMTNQGRLYQQRAKQDFQPLSPVIASPTSHHQPHTGATSGQEAWADVSILSPLTAGVSANGMAPPSLNHPPAMMQQQWTPNRGLLQQQFGYHQQQPIQYPYGAVGNNQQYPLNHHQQPQQLQHPIQQPQQGFQSGFLPRNPVLARQLQAFHQYHNQQQEQPSPAAPPPRSHSPQEPQESRPAEKPPAKQKVEAKIALGEGVVSSQESEGDNSSSDHQPFLICGPEGPRLMDNVKFVTPTRNRSSGSNNGSTSLSSHSRAYGSSYGGGSIGMGCAQNPAGIKCQSYFASLINTCGAIVNHGYHIDNSKSSSKEKRAKFGKVADKSIAGLAPSEHDREEDEGNGIGGIGNIGSGLNDAFAENAKKILHAGNNMMSTLPKDFQNLTQSAAYHNVFDTFQKYASVKSPMQSEDNTEIRSALSDDPDEIEAATKEPKVTPLSPISAQREHFKKLRRMRRGPNSPIQTSTSATSEGSPASPISKRYSRNLHTKLHQQKLGKATGAEEMRVPEDPEPSNAAGKDPAGSNDDDSNCSWATPMSREENEEEKGDTVKPDPLPGSESPTDSLEEVLGEKATQGIVTSTSSGMSESLVGSDVDEEERQLDSMMNSSLSDEERQEGDEQMLLNSFDHNDFRHTHLDVIEEESEDEETIVHPNAAMDEHAVDTVASSDASWTEGLVDEKTGFRTSMKSMIGIVRILFVGMLFFQCGTIICLWDQIADQIRTVEGGAEALATAEGFVSNLKVSGVSLVTTAKDIMNVDEMNISMGDIFSEIESRTTEMMGTANDFLAGLRFEQEGEQTEDDELQLFHRLVDDAFGDDDVLQKEVVLEEVVEREERYD</sequence>